<evidence type="ECO:0000313" key="1">
    <source>
        <dbReference type="EMBL" id="CAG8728810.1"/>
    </source>
</evidence>
<gene>
    <name evidence="1" type="ORF">ACOLOM_LOCUS11513</name>
</gene>
<name>A0ACA9Q3I8_9GLOM</name>
<sequence>WTGSFKGEVSSAKGKASGMMGKMFGFMKRRSSSKSSGSSDSDKNEESKKSSSKYSKVKASAEMPKQDAPPKASSAAVASPSPETSQGSSTSVTKEVKVPPPTVQVQAPTDSGDKATTAVTPGKPSTTEGLSTSQKILMAPELLSLLVYTSGVTFRGLGRDQGYTSSQMFSLSENKAKSLIHNPRQSNTKDSLRSSARDSALLVEHTRSHLVRVYPKGTRVDSSNYEPNVFWAMGCQLVTLNWQTVAGFVLKPAALLDPEYPFNLHKYKPTKHVLRVRVISAQQLPRPKDGQGHEVVDKDTVDPYVKVAIHIPIWANGQSIESIAPVPVAPVVTTDHKVGTKEEGKAINLDPNSSEAKPGEVGKSETTQEAILVESGAAGDEQAGAAVGEREVKVKTRTIRNNGFNPVWDEQVELPFDVFGGESMKDLIFVRFLVKDSNMDEDDFVVMRPSQDIVTFLYTMSKQTKF</sequence>
<feature type="non-terminal residue" evidence="1">
    <location>
        <position position="1"/>
    </location>
</feature>
<dbReference type="Proteomes" id="UP000789525">
    <property type="component" value="Unassembled WGS sequence"/>
</dbReference>
<accession>A0ACA9Q3I8</accession>
<keyword evidence="2" id="KW-1185">Reference proteome</keyword>
<reference evidence="1" key="1">
    <citation type="submission" date="2021-06" db="EMBL/GenBank/DDBJ databases">
        <authorList>
            <person name="Kallberg Y."/>
            <person name="Tangrot J."/>
            <person name="Rosling A."/>
        </authorList>
    </citation>
    <scope>NUCLEOTIDE SEQUENCE</scope>
    <source>
        <strain evidence="1">CL356</strain>
    </source>
</reference>
<evidence type="ECO:0000313" key="2">
    <source>
        <dbReference type="Proteomes" id="UP000789525"/>
    </source>
</evidence>
<protein>
    <submittedName>
        <fullName evidence="1">1030_t:CDS:1</fullName>
    </submittedName>
</protein>
<proteinExistence type="predicted"/>
<comment type="caution">
    <text evidence="1">The sequence shown here is derived from an EMBL/GenBank/DDBJ whole genome shotgun (WGS) entry which is preliminary data.</text>
</comment>
<feature type="non-terminal residue" evidence="1">
    <location>
        <position position="466"/>
    </location>
</feature>
<organism evidence="1 2">
    <name type="scientific">Acaulospora colombiana</name>
    <dbReference type="NCBI Taxonomy" id="27376"/>
    <lineage>
        <taxon>Eukaryota</taxon>
        <taxon>Fungi</taxon>
        <taxon>Fungi incertae sedis</taxon>
        <taxon>Mucoromycota</taxon>
        <taxon>Glomeromycotina</taxon>
        <taxon>Glomeromycetes</taxon>
        <taxon>Diversisporales</taxon>
        <taxon>Acaulosporaceae</taxon>
        <taxon>Acaulospora</taxon>
    </lineage>
</organism>
<dbReference type="EMBL" id="CAJVPT010041834">
    <property type="protein sequence ID" value="CAG8728810.1"/>
    <property type="molecule type" value="Genomic_DNA"/>
</dbReference>